<dbReference type="InterPro" id="IPR038300">
    <property type="entry name" value="SASP_sf_alpha/beta"/>
</dbReference>
<dbReference type="PROSITE" id="PS00304">
    <property type="entry name" value="SASP_1"/>
    <property type="match status" value="1"/>
</dbReference>
<dbReference type="EMBL" id="FNJU01000001">
    <property type="protein sequence ID" value="SDP00038.1"/>
    <property type="molecule type" value="Genomic_DNA"/>
</dbReference>
<reference evidence="5" key="1">
    <citation type="submission" date="2016-10" db="EMBL/GenBank/DDBJ databases">
        <authorList>
            <person name="Varghese N."/>
            <person name="Submissions S."/>
        </authorList>
    </citation>
    <scope>NUCLEOTIDE SEQUENCE [LARGE SCALE GENOMIC DNA]</scope>
    <source>
        <strain evidence="5">IBRC-M10078</strain>
    </source>
</reference>
<dbReference type="Proteomes" id="UP000199159">
    <property type="component" value="Unassembled WGS sequence"/>
</dbReference>
<dbReference type="GO" id="GO:0006265">
    <property type="term" value="P:DNA topological change"/>
    <property type="evidence" value="ECO:0007669"/>
    <property type="project" value="InterPro"/>
</dbReference>
<keyword evidence="5" id="KW-1185">Reference proteome</keyword>
<dbReference type="OrthoDB" id="2627848at2"/>
<dbReference type="PROSITE" id="PS00684">
    <property type="entry name" value="SASP_2"/>
    <property type="match status" value="1"/>
</dbReference>
<dbReference type="RefSeq" id="WP_078545082.1">
    <property type="nucleotide sequence ID" value="NZ_FNJU01000001.1"/>
</dbReference>
<organism evidence="4 5">
    <name type="scientific">Litchfieldia salsa</name>
    <dbReference type="NCBI Taxonomy" id="930152"/>
    <lineage>
        <taxon>Bacteria</taxon>
        <taxon>Bacillati</taxon>
        <taxon>Bacillota</taxon>
        <taxon>Bacilli</taxon>
        <taxon>Bacillales</taxon>
        <taxon>Bacillaceae</taxon>
        <taxon>Litchfieldia</taxon>
    </lineage>
</organism>
<name>A0A1H0P5M5_9BACI</name>
<protein>
    <submittedName>
        <fullName evidence="4">Small, acid-soluble spore protein, alpha/beta type</fullName>
    </submittedName>
</protein>
<dbReference type="PANTHER" id="PTHR36107:SF1">
    <property type="entry name" value="SMALL, ACID-SOLUBLE SPORE PROTEIN A"/>
    <property type="match status" value="1"/>
</dbReference>
<evidence type="ECO:0000256" key="3">
    <source>
        <dbReference type="ARBA" id="ARBA00023125"/>
    </source>
</evidence>
<sequence length="69" mass="7314">MANNSSSNQLLVSGAQQAIDQMKYEIASEFGVNLGADTTSRANGSVGGEITKRLVSFAQQQMSGSFQQQ</sequence>
<comment type="similarity">
    <text evidence="2">Belongs to the alpha/beta-type SASP family.</text>
</comment>
<dbReference type="InterPro" id="IPR018126">
    <property type="entry name" value="SASP_alpha/beta-type_CS"/>
</dbReference>
<comment type="function">
    <text evidence="1">SASP are bound to spore DNA. They are double-stranded DNA-binding proteins that cause DNA to change to an a-like conformation. They protect the DNA backbone from chemical and enzymatic cleavage and are thus involved in dormant spore's high resistance to UV light.</text>
</comment>
<dbReference type="InterPro" id="IPR050847">
    <property type="entry name" value="SASP_DNA-binding"/>
</dbReference>
<dbReference type="PANTHER" id="PTHR36107">
    <property type="entry name" value="SMALL, ACID-SOLUBLE SPORE PROTEIN A"/>
    <property type="match status" value="1"/>
</dbReference>
<gene>
    <name evidence="4" type="ORF">SAMN05216565_101159</name>
</gene>
<accession>A0A1H0P5M5</accession>
<dbReference type="AlphaFoldDB" id="A0A1H0P5M5"/>
<evidence type="ECO:0000313" key="5">
    <source>
        <dbReference type="Proteomes" id="UP000199159"/>
    </source>
</evidence>
<evidence type="ECO:0000256" key="2">
    <source>
        <dbReference type="ARBA" id="ARBA00005442"/>
    </source>
</evidence>
<dbReference type="STRING" id="930152.SAMN05216565_101159"/>
<dbReference type="GO" id="GO:0003690">
    <property type="term" value="F:double-stranded DNA binding"/>
    <property type="evidence" value="ECO:0007669"/>
    <property type="project" value="InterPro"/>
</dbReference>
<keyword evidence="3" id="KW-0238">DNA-binding</keyword>
<dbReference type="Gene3D" id="6.10.10.80">
    <property type="entry name" value="Small, acid-soluble spore protein, alpha/beta type-like"/>
    <property type="match status" value="1"/>
</dbReference>
<dbReference type="InterPro" id="IPR001448">
    <property type="entry name" value="SASP_alpha/beta-type"/>
</dbReference>
<evidence type="ECO:0000313" key="4">
    <source>
        <dbReference type="EMBL" id="SDP00038.1"/>
    </source>
</evidence>
<evidence type="ECO:0000256" key="1">
    <source>
        <dbReference type="ARBA" id="ARBA00003863"/>
    </source>
</evidence>
<proteinExistence type="inferred from homology"/>
<dbReference type="Pfam" id="PF00269">
    <property type="entry name" value="SASP"/>
    <property type="match status" value="1"/>
</dbReference>